<reference evidence="13" key="2">
    <citation type="submission" date="2020-09" db="EMBL/GenBank/DDBJ databases">
        <authorList>
            <person name="Sun Q."/>
            <person name="Zhou Y."/>
        </authorList>
    </citation>
    <scope>NUCLEOTIDE SEQUENCE</scope>
    <source>
        <strain evidence="13">CGMCC 4.7306</strain>
    </source>
</reference>
<evidence type="ECO:0000256" key="8">
    <source>
        <dbReference type="ARBA" id="ARBA00022989"/>
    </source>
</evidence>
<feature type="transmembrane region" description="Helical" evidence="10">
    <location>
        <begin position="257"/>
        <end position="282"/>
    </location>
</feature>
<dbReference type="PROSITE" id="PS50893">
    <property type="entry name" value="ABC_TRANSPORTER_2"/>
    <property type="match status" value="1"/>
</dbReference>
<keyword evidence="5 10" id="KW-0812">Transmembrane</keyword>
<feature type="domain" description="ABC transporter" evidence="11">
    <location>
        <begin position="355"/>
        <end position="587"/>
    </location>
</feature>
<dbReference type="GO" id="GO:0015421">
    <property type="term" value="F:ABC-type oligopeptide transporter activity"/>
    <property type="evidence" value="ECO:0007669"/>
    <property type="project" value="TreeGrafter"/>
</dbReference>
<dbReference type="Pfam" id="PF00005">
    <property type="entry name" value="ABC_tran"/>
    <property type="match status" value="1"/>
</dbReference>
<dbReference type="PANTHER" id="PTHR43394:SF1">
    <property type="entry name" value="ATP-BINDING CASSETTE SUB-FAMILY B MEMBER 10, MITOCHONDRIAL"/>
    <property type="match status" value="1"/>
</dbReference>
<organism evidence="13 14">
    <name type="scientific">Microlunatus endophyticus</name>
    <dbReference type="NCBI Taxonomy" id="1716077"/>
    <lineage>
        <taxon>Bacteria</taxon>
        <taxon>Bacillati</taxon>
        <taxon>Actinomycetota</taxon>
        <taxon>Actinomycetes</taxon>
        <taxon>Propionibacteriales</taxon>
        <taxon>Propionibacteriaceae</taxon>
        <taxon>Microlunatus</taxon>
    </lineage>
</organism>
<dbReference type="GO" id="GO:0016887">
    <property type="term" value="F:ATP hydrolysis activity"/>
    <property type="evidence" value="ECO:0007669"/>
    <property type="project" value="InterPro"/>
</dbReference>
<keyword evidence="6" id="KW-0547">Nucleotide-binding</keyword>
<evidence type="ECO:0000256" key="9">
    <source>
        <dbReference type="ARBA" id="ARBA00023136"/>
    </source>
</evidence>
<dbReference type="RefSeq" id="WP_188896933.1">
    <property type="nucleotide sequence ID" value="NZ_BMMZ01000011.1"/>
</dbReference>
<gene>
    <name evidence="13" type="ORF">GCM10011575_37630</name>
</gene>
<dbReference type="Proteomes" id="UP000613840">
    <property type="component" value="Unassembled WGS sequence"/>
</dbReference>
<comment type="subcellular location">
    <subcellularLocation>
        <location evidence="1">Cell membrane</location>
        <topology evidence="1">Multi-pass membrane protein</topology>
    </subcellularLocation>
</comment>
<dbReference type="SUPFAM" id="SSF52540">
    <property type="entry name" value="P-loop containing nucleoside triphosphate hydrolases"/>
    <property type="match status" value="1"/>
</dbReference>
<evidence type="ECO:0000256" key="2">
    <source>
        <dbReference type="ARBA" id="ARBA00022448"/>
    </source>
</evidence>
<dbReference type="Gene3D" id="3.40.50.300">
    <property type="entry name" value="P-loop containing nucleotide triphosphate hydrolases"/>
    <property type="match status" value="1"/>
</dbReference>
<dbReference type="InterPro" id="IPR039421">
    <property type="entry name" value="Type_1_exporter"/>
</dbReference>
<dbReference type="InterPro" id="IPR003439">
    <property type="entry name" value="ABC_transporter-like_ATP-bd"/>
</dbReference>
<keyword evidence="8 10" id="KW-1133">Transmembrane helix</keyword>
<proteinExistence type="predicted"/>
<evidence type="ECO:0000256" key="7">
    <source>
        <dbReference type="ARBA" id="ARBA00022840"/>
    </source>
</evidence>
<name>A0A917SF02_9ACTN</name>
<keyword evidence="4" id="KW-0997">Cell inner membrane</keyword>
<feature type="domain" description="ABC transmembrane type-1" evidence="12">
    <location>
        <begin position="33"/>
        <end position="317"/>
    </location>
</feature>
<dbReference type="InterPro" id="IPR036640">
    <property type="entry name" value="ABC1_TM_sf"/>
</dbReference>
<dbReference type="SUPFAM" id="SSF90123">
    <property type="entry name" value="ABC transporter transmembrane region"/>
    <property type="match status" value="1"/>
</dbReference>
<dbReference type="FunFam" id="3.40.50.300:FF:001001">
    <property type="entry name" value="Multidrug ABC transporter ATP-binding protein"/>
    <property type="match status" value="1"/>
</dbReference>
<evidence type="ECO:0000259" key="12">
    <source>
        <dbReference type="PROSITE" id="PS50929"/>
    </source>
</evidence>
<evidence type="ECO:0000256" key="4">
    <source>
        <dbReference type="ARBA" id="ARBA00022519"/>
    </source>
</evidence>
<keyword evidence="9 10" id="KW-0472">Membrane</keyword>
<dbReference type="AlphaFoldDB" id="A0A917SF02"/>
<dbReference type="PROSITE" id="PS50929">
    <property type="entry name" value="ABC_TM1F"/>
    <property type="match status" value="1"/>
</dbReference>
<protein>
    <submittedName>
        <fullName evidence="13">Multidrug ABC transporter ATP-binding protein</fullName>
    </submittedName>
</protein>
<dbReference type="Gene3D" id="1.20.1560.10">
    <property type="entry name" value="ABC transporter type 1, transmembrane domain"/>
    <property type="match status" value="1"/>
</dbReference>
<dbReference type="Pfam" id="PF00664">
    <property type="entry name" value="ABC_membrane"/>
    <property type="match status" value="1"/>
</dbReference>
<dbReference type="PANTHER" id="PTHR43394">
    <property type="entry name" value="ATP-DEPENDENT PERMEASE MDL1, MITOCHONDRIAL"/>
    <property type="match status" value="1"/>
</dbReference>
<keyword evidence="14" id="KW-1185">Reference proteome</keyword>
<evidence type="ECO:0000313" key="14">
    <source>
        <dbReference type="Proteomes" id="UP000613840"/>
    </source>
</evidence>
<evidence type="ECO:0000313" key="13">
    <source>
        <dbReference type="EMBL" id="GGL75893.1"/>
    </source>
</evidence>
<evidence type="ECO:0000256" key="5">
    <source>
        <dbReference type="ARBA" id="ARBA00022692"/>
    </source>
</evidence>
<feature type="transmembrane region" description="Helical" evidence="10">
    <location>
        <begin position="156"/>
        <end position="189"/>
    </location>
</feature>
<sequence>MRSVTAGQLPVAGPREIRAAGVDDLGAERPAVIVVVLINGLAAAAGLVAPWLLGRIIDTIQAGSSGALPVIDRLAFAALVVTAVQIVLTWWALTSGYRLGERAAARVRERLLRRTLALPPRMADQLPAGDLISRGSTDTALVAAALRSALPEVLVAVLHAVFLIGAALVLDLRLGLCGLAGLIGVAVAVRWYRRGAGPAYLAVAATGAEIADVVTNTATGARTVELLGLEARRTEASESAIGLARSARLRALRLRTVLFPAAEISLVLPVVAVLLVGGLLYADGLVSLGIVVTATAYLRQLSGPLDTLMLWIEQLQGAGASYARVEGLAGIHDTPGTASVPTVPDPRTGTGGDRLRVADAYFSYTGERDVLRGIDLQVRSGERLAIVGASGAGKSTLARLLAGLDRPRAGSVTISGVPVADLSPEQLRAHVVLITQDHHVFRETVRDNLLIARPDATDAELIAALAVVGATWATDLRRGRDTEIGTELILDGARAQQLSLARVLVADPHTVILDEATSALDPRTARQTEQSLAGVLHGRTVIAIAHRLQTAHDADRIAVMDAGRLVELGTHEELVRAGGTYGRLWRTWQGNAG</sequence>
<dbReference type="SMART" id="SM00382">
    <property type="entry name" value="AAA"/>
    <property type="match status" value="1"/>
</dbReference>
<dbReference type="InterPro" id="IPR011527">
    <property type="entry name" value="ABC1_TM_dom"/>
</dbReference>
<accession>A0A917SF02</accession>
<dbReference type="InterPro" id="IPR003593">
    <property type="entry name" value="AAA+_ATPase"/>
</dbReference>
<feature type="transmembrane region" description="Helical" evidence="10">
    <location>
        <begin position="74"/>
        <end position="93"/>
    </location>
</feature>
<comment type="caution">
    <text evidence="13">The sequence shown here is derived from an EMBL/GenBank/DDBJ whole genome shotgun (WGS) entry which is preliminary data.</text>
</comment>
<evidence type="ECO:0000256" key="3">
    <source>
        <dbReference type="ARBA" id="ARBA00022475"/>
    </source>
</evidence>
<reference evidence="13" key="1">
    <citation type="journal article" date="2014" name="Int. J. Syst. Evol. Microbiol.">
        <title>Complete genome sequence of Corynebacterium casei LMG S-19264T (=DSM 44701T), isolated from a smear-ripened cheese.</title>
        <authorList>
            <consortium name="US DOE Joint Genome Institute (JGI-PGF)"/>
            <person name="Walter F."/>
            <person name="Albersmeier A."/>
            <person name="Kalinowski J."/>
            <person name="Ruckert C."/>
        </authorList>
    </citation>
    <scope>NUCLEOTIDE SEQUENCE</scope>
    <source>
        <strain evidence="13">CGMCC 4.7306</strain>
    </source>
</reference>
<feature type="transmembrane region" description="Helical" evidence="10">
    <location>
        <begin position="31"/>
        <end position="53"/>
    </location>
</feature>
<evidence type="ECO:0000256" key="6">
    <source>
        <dbReference type="ARBA" id="ARBA00022741"/>
    </source>
</evidence>
<dbReference type="CDD" id="cd07346">
    <property type="entry name" value="ABC_6TM_exporters"/>
    <property type="match status" value="1"/>
</dbReference>
<evidence type="ECO:0000259" key="11">
    <source>
        <dbReference type="PROSITE" id="PS50893"/>
    </source>
</evidence>
<keyword evidence="3" id="KW-1003">Cell membrane</keyword>
<dbReference type="GO" id="GO:0005524">
    <property type="term" value="F:ATP binding"/>
    <property type="evidence" value="ECO:0007669"/>
    <property type="project" value="UniProtKB-KW"/>
</dbReference>
<dbReference type="InterPro" id="IPR027417">
    <property type="entry name" value="P-loop_NTPase"/>
</dbReference>
<evidence type="ECO:0000256" key="10">
    <source>
        <dbReference type="SAM" id="Phobius"/>
    </source>
</evidence>
<dbReference type="EMBL" id="BMMZ01000011">
    <property type="protein sequence ID" value="GGL75893.1"/>
    <property type="molecule type" value="Genomic_DNA"/>
</dbReference>
<dbReference type="GO" id="GO:0005886">
    <property type="term" value="C:plasma membrane"/>
    <property type="evidence" value="ECO:0007669"/>
    <property type="project" value="UniProtKB-SubCell"/>
</dbReference>
<keyword evidence="2" id="KW-0813">Transport</keyword>
<evidence type="ECO:0000256" key="1">
    <source>
        <dbReference type="ARBA" id="ARBA00004651"/>
    </source>
</evidence>
<keyword evidence="7 13" id="KW-0067">ATP-binding</keyword>